<keyword evidence="3" id="KW-1185">Reference proteome</keyword>
<proteinExistence type="predicted"/>
<feature type="chain" id="PRO_5023085392" description="DUF1571 domain-containing protein" evidence="1">
    <location>
        <begin position="31"/>
        <end position="283"/>
    </location>
</feature>
<protein>
    <recommendedName>
        <fullName evidence="4">DUF1571 domain-containing protein</fullName>
    </recommendedName>
</protein>
<keyword evidence="1" id="KW-0732">Signal</keyword>
<accession>A0A5E6MLR6</accession>
<name>A0A5E6MLR6_9BACT</name>
<dbReference type="Proteomes" id="UP000334923">
    <property type="component" value="Unassembled WGS sequence"/>
</dbReference>
<evidence type="ECO:0008006" key="4">
    <source>
        <dbReference type="Google" id="ProtNLM"/>
    </source>
</evidence>
<dbReference type="OrthoDB" id="8434755at2"/>
<feature type="signal peptide" evidence="1">
    <location>
        <begin position="1"/>
        <end position="30"/>
    </location>
</feature>
<reference evidence="2 3" key="1">
    <citation type="submission" date="2019-09" db="EMBL/GenBank/DDBJ databases">
        <authorList>
            <person name="Cremers G."/>
        </authorList>
    </citation>
    <scope>NUCLEOTIDE SEQUENCE [LARGE SCALE GENOMIC DNA]</scope>
    <source>
        <strain evidence="2">4A</strain>
    </source>
</reference>
<evidence type="ECO:0000256" key="1">
    <source>
        <dbReference type="SAM" id="SignalP"/>
    </source>
</evidence>
<dbReference type="AlphaFoldDB" id="A0A5E6MLR6"/>
<organism evidence="2 3">
    <name type="scientific">Methylacidimicrobium tartarophylax</name>
    <dbReference type="NCBI Taxonomy" id="1041768"/>
    <lineage>
        <taxon>Bacteria</taxon>
        <taxon>Pseudomonadati</taxon>
        <taxon>Verrucomicrobiota</taxon>
        <taxon>Methylacidimicrobium</taxon>
    </lineage>
</organism>
<dbReference type="RefSeq" id="WP_142660336.1">
    <property type="nucleotide sequence ID" value="NZ_CABFVA020000079.1"/>
</dbReference>
<dbReference type="EMBL" id="CABFVA020000079">
    <property type="protein sequence ID" value="VVM07007.1"/>
    <property type="molecule type" value="Genomic_DNA"/>
</dbReference>
<evidence type="ECO:0000313" key="2">
    <source>
        <dbReference type="EMBL" id="VVM07007.1"/>
    </source>
</evidence>
<evidence type="ECO:0000313" key="3">
    <source>
        <dbReference type="Proteomes" id="UP000334923"/>
    </source>
</evidence>
<sequence length="283" mass="32788">MTAPATPRALLGFSLASTLLAAFLSFGGQAAAQEEEEVFTQKEVETEARRYIEEKSQANQGVFPFPDPVANRTIPLLFDHIRLVRTLSGYGYFAAVDFHEKGFEPPKPYELDFWYKPRAKKLVLMDIRIHKLPQKEGEGWVLVSRLPVPWWWLPVSEHPGHTEYKRAWEVKAAIHEYLADKIREGGGILRIKDEKTGQEIPLEFVEIHNPVRRIPDKDYFACTDFREKGEPEKFYDIDFWLAERNGKLVVDQVKIHKAPEKEDGHWIQVERYSFEADKPTIVP</sequence>
<gene>
    <name evidence="2" type="ORF">MAMT_01502</name>
</gene>